<evidence type="ECO:0000256" key="2">
    <source>
        <dbReference type="SAM" id="Phobius"/>
    </source>
</evidence>
<sequence>MSDFTVPDLTNLETAHRELVFEGLANDQEKVSLMVADTNPDLGTTGYYKIPLGTSSANDTAQDAEVELVHIYPLRMGIDGEDQLREGFIYIYVDGHLWRELEVLPRENGEGVAFKDVNLAFQKGHRVIRVAEYSYKKDNYGKECSVDNTELALEMVDKGERKATTEELSTIIVPNKLYGQQCSVEIAYSETQWSWKQIEAFGGMAETDPRLNYGPSVKPGLNGDQATNRRANRMQKLDKLASFKQGYDNSTLPDHLVLPVPDMSGVYVPVLADSLGLARDTSARVAIYRKELLSLPVTSIQQDPEFKAESKTERFEPSPNQLAKHSLATAIQSTFFHYPKGIEKKKALGVEVDEDAEDLAQQYREYIEDSFSTTEFREYLHTDSAFELGLLINQSKAKLFEIMSDEQKNNSFYYSIEDYAYYDDIRRCLLYAVCSDVLGPIKDLTITLISHFAVSDDDFKKLDELDANDVGQECCLKVMGTHPTERLRLIELLYPKKIKDEMTAYECRLKGSNDEFDTRFDLTLMQDNLQPMHDQDSSFTDAVIQVLRRASQAMWGFLVIGLEVPTGLNAAQGQDIKSVYGDRKAKAETLALDTNALKDEKVALERSIEAKQAEINAYIKARNQILNAAVAGGMNPDSVVAQLDLQIKRQEQALRDIKKTASNVQYQLTNAKRELSALSSSIEYAKSARFENSVRGDLFGRFKQLVDVSTNGLIKEINLSIADYLDGNLPDGFLPLDFQSKAERASKRLSELEKAVEAFADSHQKNPVAHPYVRTELGGGQIVQQQLDHILSLDGTLGEIEKTLERQKIKAEFAQKRLQQKVLVLDASKVEEAIFERNEMRTDFKDKLRKINENTWELDGLKKDVDALERLSKFGVRPDTYNIALNGILSFVAALEAVNLFDTMKNASASGLTKASAILDFTDIMINIGANVVEKKAGLPTPKQVNAILKNSASHVSGMVVLRGVLVFTANAVSLLAAVVSAYVAFKDAMLEKESGDTALYYANMTMMVGFLSLTASASLVAATHLISALSVGAVATFGAIASALGLLGLLIILIGAGLLLIFHESEIEAWLNACPWSKKQQQKYKDDSNKSSAVRASTWQQKMENALTDFYSMLYSPAINIQRFLSVFKVQVSAPLTNELEGFSARFYWSKDGDDKIHEINHHQLAKLGSGWKIYPNRTGYYFEFTEGRLCELLNLEVGSSIELIIEVESYPNGKGKKVIESATELYSLPTVVTKKGDGYLINKGVRYIKELSRLNQKFRFPERPPIR</sequence>
<keyword evidence="2" id="KW-0472">Membrane</keyword>
<evidence type="ECO:0000256" key="1">
    <source>
        <dbReference type="SAM" id="Coils"/>
    </source>
</evidence>
<protein>
    <submittedName>
        <fullName evidence="3">Uncharacterized protein</fullName>
    </submittedName>
</protein>
<dbReference type="KEGG" id="ppis:B1L02_08140"/>
<dbReference type="CDD" id="cd20705">
    <property type="entry name" value="MIX_I"/>
    <property type="match status" value="1"/>
</dbReference>
<gene>
    <name evidence="3" type="ORF">D0511_09630</name>
</gene>
<proteinExistence type="predicted"/>
<dbReference type="AlphaFoldDB" id="A0AAD0W4Q2"/>
<feature type="coiled-coil region" evidence="1">
    <location>
        <begin position="594"/>
        <end position="674"/>
    </location>
</feature>
<dbReference type="EMBL" id="CP031761">
    <property type="protein sequence ID" value="AXR02298.1"/>
    <property type="molecule type" value="Genomic_DNA"/>
</dbReference>
<accession>A0AAD0W4Q2</accession>
<feature type="transmembrane region" description="Helical" evidence="2">
    <location>
        <begin position="960"/>
        <end position="986"/>
    </location>
</feature>
<name>A0AAD0W4Q2_PSEO7</name>
<organism evidence="3 4">
    <name type="scientific">Pseudoalteromonas piscicida</name>
    <dbReference type="NCBI Taxonomy" id="43662"/>
    <lineage>
        <taxon>Bacteria</taxon>
        <taxon>Pseudomonadati</taxon>
        <taxon>Pseudomonadota</taxon>
        <taxon>Gammaproteobacteria</taxon>
        <taxon>Alteromonadales</taxon>
        <taxon>Pseudoalteromonadaceae</taxon>
        <taxon>Pseudoalteromonas</taxon>
    </lineage>
</organism>
<feature type="transmembrane region" description="Helical" evidence="2">
    <location>
        <begin position="1007"/>
        <end position="1028"/>
    </location>
</feature>
<dbReference type="RefSeq" id="WP_088530626.1">
    <property type="nucleotide sequence ID" value="NZ_CP021646.1"/>
</dbReference>
<evidence type="ECO:0000313" key="3">
    <source>
        <dbReference type="EMBL" id="AXR02298.1"/>
    </source>
</evidence>
<evidence type="ECO:0000313" key="4">
    <source>
        <dbReference type="Proteomes" id="UP000258102"/>
    </source>
</evidence>
<keyword evidence="2" id="KW-0812">Transmembrane</keyword>
<feature type="transmembrane region" description="Helical" evidence="2">
    <location>
        <begin position="1034"/>
        <end position="1063"/>
    </location>
</feature>
<keyword evidence="1" id="KW-0175">Coiled coil</keyword>
<keyword evidence="2" id="KW-1133">Transmembrane helix</keyword>
<dbReference type="Proteomes" id="UP000258102">
    <property type="component" value="Chromosome 1"/>
</dbReference>
<reference evidence="3 4" key="1">
    <citation type="submission" date="2018-08" db="EMBL/GenBank/DDBJ databases">
        <title>Whole Genome Sequences of Two Pseudoalteromonas piscicida Strains, DE1-A and DE2-A, which Exhibit Strong Antibacterial Activity against Vibrio vulnificus.</title>
        <authorList>
            <person name="Richards G.P."/>
            <person name="Needleman D.S."/>
            <person name="Watson M.A."/>
            <person name="Polson S.W."/>
        </authorList>
    </citation>
    <scope>NUCLEOTIDE SEQUENCE [LARGE SCALE GENOMIC DNA]</scope>
    <source>
        <strain evidence="3 4">DE2-A</strain>
    </source>
</reference>